<gene>
    <name evidence="1" type="ORF">CVD27_14420</name>
</gene>
<evidence type="ECO:0000313" key="2">
    <source>
        <dbReference type="Proteomes" id="UP000234950"/>
    </source>
</evidence>
<evidence type="ECO:0000313" key="1">
    <source>
        <dbReference type="EMBL" id="PLS03573.1"/>
    </source>
</evidence>
<dbReference type="RefSeq" id="WP_101648602.1">
    <property type="nucleotide sequence ID" value="NZ_PGVE01000053.1"/>
</dbReference>
<dbReference type="EMBL" id="PGVE01000053">
    <property type="protein sequence ID" value="PLS03573.1"/>
    <property type="molecule type" value="Genomic_DNA"/>
</dbReference>
<dbReference type="OrthoDB" id="2927792at2"/>
<dbReference type="AlphaFoldDB" id="A0A2N5HDN1"/>
<comment type="caution">
    <text evidence="1">The sequence shown here is derived from an EMBL/GenBank/DDBJ whole genome shotgun (WGS) entry which is preliminary data.</text>
</comment>
<organism evidence="1 2">
    <name type="scientific">Neobacillus cucumis</name>
    <dbReference type="NCBI Taxonomy" id="1740721"/>
    <lineage>
        <taxon>Bacteria</taxon>
        <taxon>Bacillati</taxon>
        <taxon>Bacillota</taxon>
        <taxon>Bacilli</taxon>
        <taxon>Bacillales</taxon>
        <taxon>Bacillaceae</taxon>
        <taxon>Neobacillus</taxon>
    </lineage>
</organism>
<dbReference type="Proteomes" id="UP000234950">
    <property type="component" value="Unassembled WGS sequence"/>
</dbReference>
<name>A0A2N5HDN1_9BACI</name>
<keyword evidence="2" id="KW-1185">Reference proteome</keyword>
<sequence length="92" mass="10456">MNIPLSEKERMLTMLTEIYDQLEELESVLEASFSDQRHLLNNEEQEKIALTLHRLADIGGKSAEQVNPITYEEILDTSIGPVPKSLKLELGF</sequence>
<reference evidence="1 2" key="1">
    <citation type="submission" date="2017-11" db="EMBL/GenBank/DDBJ databases">
        <title>Comparitive Functional Genomics of Dry Heat Resistant strains isolated from the Viking Spacecraft.</title>
        <authorList>
            <person name="Seuylemezian A."/>
            <person name="Cooper K."/>
            <person name="Vaishampayan P."/>
        </authorList>
    </citation>
    <scope>NUCLEOTIDE SEQUENCE [LARGE SCALE GENOMIC DNA]</scope>
    <source>
        <strain evidence="1 2">V32-6</strain>
    </source>
</reference>
<protein>
    <submittedName>
        <fullName evidence="1">Uncharacterized protein</fullName>
    </submittedName>
</protein>
<accession>A0A2N5HDN1</accession>
<proteinExistence type="predicted"/>